<organism evidence="2 3">
    <name type="scientific">Caerostris darwini</name>
    <dbReference type="NCBI Taxonomy" id="1538125"/>
    <lineage>
        <taxon>Eukaryota</taxon>
        <taxon>Metazoa</taxon>
        <taxon>Ecdysozoa</taxon>
        <taxon>Arthropoda</taxon>
        <taxon>Chelicerata</taxon>
        <taxon>Arachnida</taxon>
        <taxon>Araneae</taxon>
        <taxon>Araneomorphae</taxon>
        <taxon>Entelegynae</taxon>
        <taxon>Araneoidea</taxon>
        <taxon>Araneidae</taxon>
        <taxon>Caerostris</taxon>
    </lineage>
</organism>
<evidence type="ECO:0000313" key="3">
    <source>
        <dbReference type="Proteomes" id="UP001054837"/>
    </source>
</evidence>
<accession>A0AAV4UEY3</accession>
<name>A0AAV4UEY3_9ARAC</name>
<gene>
    <name evidence="2" type="ORF">CDAR_487211</name>
</gene>
<protein>
    <submittedName>
        <fullName evidence="2">Uncharacterized protein</fullName>
    </submittedName>
</protein>
<proteinExistence type="predicted"/>
<reference evidence="2 3" key="1">
    <citation type="submission" date="2021-06" db="EMBL/GenBank/DDBJ databases">
        <title>Caerostris darwini draft genome.</title>
        <authorList>
            <person name="Kono N."/>
            <person name="Arakawa K."/>
        </authorList>
    </citation>
    <scope>NUCLEOTIDE SEQUENCE [LARGE SCALE GENOMIC DNA]</scope>
</reference>
<sequence>MLPAFKEAEETDLAAEEGGQTREPQGAAVHRPEVPPCFVGAEAAAPGGDSSTGERCRREGCTGERPRPGCRWSSRRPASHSRSGRDCLENQYIIMFQDKFVAGQNNFYA</sequence>
<feature type="compositionally biased region" description="Basic and acidic residues" evidence="1">
    <location>
        <begin position="52"/>
        <end position="67"/>
    </location>
</feature>
<evidence type="ECO:0000313" key="2">
    <source>
        <dbReference type="EMBL" id="GIY56333.1"/>
    </source>
</evidence>
<dbReference type="AlphaFoldDB" id="A0AAV4UEY3"/>
<keyword evidence="3" id="KW-1185">Reference proteome</keyword>
<dbReference type="Proteomes" id="UP001054837">
    <property type="component" value="Unassembled WGS sequence"/>
</dbReference>
<dbReference type="EMBL" id="BPLQ01011190">
    <property type="protein sequence ID" value="GIY56333.1"/>
    <property type="molecule type" value="Genomic_DNA"/>
</dbReference>
<comment type="caution">
    <text evidence="2">The sequence shown here is derived from an EMBL/GenBank/DDBJ whole genome shotgun (WGS) entry which is preliminary data.</text>
</comment>
<evidence type="ECO:0000256" key="1">
    <source>
        <dbReference type="SAM" id="MobiDB-lite"/>
    </source>
</evidence>
<feature type="region of interest" description="Disordered" evidence="1">
    <location>
        <begin position="1"/>
        <end position="84"/>
    </location>
</feature>